<evidence type="ECO:0000313" key="1">
    <source>
        <dbReference type="EMBL" id="KAI3828963.1"/>
    </source>
</evidence>
<protein>
    <submittedName>
        <fullName evidence="1">Uncharacterized protein</fullName>
    </submittedName>
</protein>
<organism evidence="1 2">
    <name type="scientific">Smallanthus sonchifolius</name>
    <dbReference type="NCBI Taxonomy" id="185202"/>
    <lineage>
        <taxon>Eukaryota</taxon>
        <taxon>Viridiplantae</taxon>
        <taxon>Streptophyta</taxon>
        <taxon>Embryophyta</taxon>
        <taxon>Tracheophyta</taxon>
        <taxon>Spermatophyta</taxon>
        <taxon>Magnoliopsida</taxon>
        <taxon>eudicotyledons</taxon>
        <taxon>Gunneridae</taxon>
        <taxon>Pentapetalae</taxon>
        <taxon>asterids</taxon>
        <taxon>campanulids</taxon>
        <taxon>Asterales</taxon>
        <taxon>Asteraceae</taxon>
        <taxon>Asteroideae</taxon>
        <taxon>Heliantheae alliance</taxon>
        <taxon>Millerieae</taxon>
        <taxon>Smallanthus</taxon>
    </lineage>
</organism>
<dbReference type="Proteomes" id="UP001056120">
    <property type="component" value="Linkage Group LG01"/>
</dbReference>
<evidence type="ECO:0000313" key="2">
    <source>
        <dbReference type="Proteomes" id="UP001056120"/>
    </source>
</evidence>
<comment type="caution">
    <text evidence="1">The sequence shown here is derived from an EMBL/GenBank/DDBJ whole genome shotgun (WGS) entry which is preliminary data.</text>
</comment>
<reference evidence="2" key="1">
    <citation type="journal article" date="2022" name="Mol. Ecol. Resour.">
        <title>The genomes of chicory, endive, great burdock and yacon provide insights into Asteraceae palaeo-polyploidization history and plant inulin production.</title>
        <authorList>
            <person name="Fan W."/>
            <person name="Wang S."/>
            <person name="Wang H."/>
            <person name="Wang A."/>
            <person name="Jiang F."/>
            <person name="Liu H."/>
            <person name="Zhao H."/>
            <person name="Xu D."/>
            <person name="Zhang Y."/>
        </authorList>
    </citation>
    <scope>NUCLEOTIDE SEQUENCE [LARGE SCALE GENOMIC DNA]</scope>
    <source>
        <strain evidence="2">cv. Yunnan</strain>
    </source>
</reference>
<name>A0ACB9K9N9_9ASTR</name>
<proteinExistence type="predicted"/>
<reference evidence="1 2" key="2">
    <citation type="journal article" date="2022" name="Mol. Ecol. Resour.">
        <title>The genomes of chicory, endive, great burdock and yacon provide insights into Asteraceae paleo-polyploidization history and plant inulin production.</title>
        <authorList>
            <person name="Fan W."/>
            <person name="Wang S."/>
            <person name="Wang H."/>
            <person name="Wang A."/>
            <person name="Jiang F."/>
            <person name="Liu H."/>
            <person name="Zhao H."/>
            <person name="Xu D."/>
            <person name="Zhang Y."/>
        </authorList>
    </citation>
    <scope>NUCLEOTIDE SEQUENCE [LARGE SCALE GENOMIC DNA]</scope>
    <source>
        <strain evidence="2">cv. Yunnan</strain>
        <tissue evidence="1">Leaves</tissue>
    </source>
</reference>
<dbReference type="EMBL" id="CM042018">
    <property type="protein sequence ID" value="KAI3828963.1"/>
    <property type="molecule type" value="Genomic_DNA"/>
</dbReference>
<accession>A0ACB9K9N9</accession>
<keyword evidence="2" id="KW-1185">Reference proteome</keyword>
<sequence>MDNGNSTSVGTPSFTPCSDHCKSEFILCTKTRRVSQPSSTNHPSSPPIFSQISPQILSIFCNQTKYLPNCNQCHLSSSCVLFHCIIAN</sequence>
<gene>
    <name evidence="1" type="ORF">L1987_03075</name>
</gene>